<dbReference type="InterPro" id="IPR020472">
    <property type="entry name" value="WD40_PAC1"/>
</dbReference>
<proteinExistence type="predicted"/>
<feature type="region of interest" description="Disordered" evidence="4">
    <location>
        <begin position="1"/>
        <end position="26"/>
    </location>
</feature>
<dbReference type="OMA" id="VSDDETW"/>
<dbReference type="InterPro" id="IPR015943">
    <property type="entry name" value="WD40/YVTN_repeat-like_dom_sf"/>
</dbReference>
<protein>
    <submittedName>
        <fullName evidence="5">Uncharacterized protein</fullName>
    </submittedName>
</protein>
<feature type="region of interest" description="Disordered" evidence="4">
    <location>
        <begin position="43"/>
        <end position="73"/>
    </location>
</feature>
<feature type="repeat" description="WD" evidence="3">
    <location>
        <begin position="364"/>
        <end position="405"/>
    </location>
</feature>
<feature type="repeat" description="WD" evidence="3">
    <location>
        <begin position="490"/>
        <end position="531"/>
    </location>
</feature>
<gene>
    <name evidence="5" type="ORF">Vbra_8771</name>
</gene>
<dbReference type="EMBL" id="CDMY01000370">
    <property type="protein sequence ID" value="CEM06778.1"/>
    <property type="molecule type" value="Genomic_DNA"/>
</dbReference>
<evidence type="ECO:0000313" key="5">
    <source>
        <dbReference type="EMBL" id="CEM06778.1"/>
    </source>
</evidence>
<dbReference type="PROSITE" id="PS50294">
    <property type="entry name" value="WD_REPEATS_REGION"/>
    <property type="match status" value="5"/>
</dbReference>
<name>A0A0G4F4H1_VITBC</name>
<sequence length="649" mass="71665">MSGFPRCVARSGEVSPPSAQPPGERHMAMADEVEPLVDVEELSEDEDVFEVEELDEEGLPAEGEEDEEEDDINDLNKLIAQAKETKEAEEEAGRARGLPEASERPAVVDDFIRNFLMKFNMKETLEAFQSEWYELQEAGKLADSEGALVVPDVYVTQQTMADEIRSLKTELSQTRAIAAKAKSGWDKFRKERDFHRMHHRRVVQEKNKLITDLRRLKKHYDQYEPTLHELKTRYESVMKEKMLLRLERDRLLGKVDTLQRQTTKKSEAGEVGAGATTATGAAETSLQQPSTSTAPQARLKGGPSQTEGVSTEESRKRRPQLQDTPWPADERQRRGVGGMQVTVTSTATTGPAVDAARLKLHRTFKGHMAAIAAVAFHPKMPLVATASDDRTWKTWSMPGGELVMSGEGHRDWLSGVVFHPRGSRLISTSGDGTAKVWDFVKERCVHTFKDHSSAVWGCDVHCGGDFLVTAGMDHTARVFDLNSHRCRQTLRGHVDAVNSAKFQPQSAIICTASGDKTVSLWDMRSGLCVQTFYGHSNACNHATLNSQGAVVASSDADGIVKLWDVRKIAEILQIDTGRYPANAAAYDPSGNTLAIASGDASIKLFDVEQQAFVSNLEGHEDAVQDVVFDPRGSMLVSASSDASFRVWQP</sequence>
<dbReference type="InterPro" id="IPR050995">
    <property type="entry name" value="WD-F-box_domain-protein"/>
</dbReference>
<dbReference type="InterPro" id="IPR001680">
    <property type="entry name" value="WD40_rpt"/>
</dbReference>
<evidence type="ECO:0000256" key="1">
    <source>
        <dbReference type="ARBA" id="ARBA00022574"/>
    </source>
</evidence>
<dbReference type="OrthoDB" id="538223at2759"/>
<feature type="repeat" description="WD" evidence="3">
    <location>
        <begin position="532"/>
        <end position="573"/>
    </location>
</feature>
<dbReference type="Gene3D" id="2.130.10.10">
    <property type="entry name" value="YVTN repeat-like/Quinoprotein amine dehydrogenase"/>
    <property type="match status" value="2"/>
</dbReference>
<evidence type="ECO:0000256" key="3">
    <source>
        <dbReference type="PROSITE-ProRule" id="PRU00221"/>
    </source>
</evidence>
<feature type="compositionally biased region" description="Low complexity" evidence="4">
    <location>
        <begin position="269"/>
        <end position="284"/>
    </location>
</feature>
<feature type="repeat" description="WD" evidence="3">
    <location>
        <begin position="616"/>
        <end position="649"/>
    </location>
</feature>
<dbReference type="VEuPathDB" id="CryptoDB:Vbra_8771"/>
<organism evidence="5 6">
    <name type="scientific">Vitrella brassicaformis (strain CCMP3155)</name>
    <dbReference type="NCBI Taxonomy" id="1169540"/>
    <lineage>
        <taxon>Eukaryota</taxon>
        <taxon>Sar</taxon>
        <taxon>Alveolata</taxon>
        <taxon>Colpodellida</taxon>
        <taxon>Vitrellaceae</taxon>
        <taxon>Vitrella</taxon>
    </lineage>
</organism>
<dbReference type="PROSITE" id="PS50082">
    <property type="entry name" value="WD_REPEATS_2"/>
    <property type="match status" value="6"/>
</dbReference>
<dbReference type="InParanoid" id="A0A0G4F4H1"/>
<keyword evidence="6" id="KW-1185">Reference proteome</keyword>
<dbReference type="AlphaFoldDB" id="A0A0G4F4H1"/>
<reference evidence="5 6" key="1">
    <citation type="submission" date="2014-11" db="EMBL/GenBank/DDBJ databases">
        <authorList>
            <person name="Zhu J."/>
            <person name="Qi W."/>
            <person name="Song R."/>
        </authorList>
    </citation>
    <scope>NUCLEOTIDE SEQUENCE [LARGE SCALE GENOMIC DNA]</scope>
</reference>
<dbReference type="PANTHER" id="PTHR14604">
    <property type="entry name" value="WD40 REPEAT PF20"/>
    <property type="match status" value="1"/>
</dbReference>
<keyword evidence="1 3" id="KW-0853">WD repeat</keyword>
<evidence type="ECO:0000313" key="6">
    <source>
        <dbReference type="Proteomes" id="UP000041254"/>
    </source>
</evidence>
<dbReference type="Pfam" id="PF00400">
    <property type="entry name" value="WD40"/>
    <property type="match status" value="6"/>
</dbReference>
<dbReference type="CDD" id="cd00200">
    <property type="entry name" value="WD40"/>
    <property type="match status" value="1"/>
</dbReference>
<dbReference type="SUPFAM" id="SSF50978">
    <property type="entry name" value="WD40 repeat-like"/>
    <property type="match status" value="1"/>
</dbReference>
<dbReference type="SMART" id="SM00320">
    <property type="entry name" value="WD40"/>
    <property type="match status" value="7"/>
</dbReference>
<dbReference type="InterPro" id="IPR036322">
    <property type="entry name" value="WD40_repeat_dom_sf"/>
</dbReference>
<feature type="region of interest" description="Disordered" evidence="4">
    <location>
        <begin position="258"/>
        <end position="337"/>
    </location>
</feature>
<dbReference type="STRING" id="1169540.A0A0G4F4H1"/>
<accession>A0A0G4F4H1</accession>
<evidence type="ECO:0000256" key="4">
    <source>
        <dbReference type="SAM" id="MobiDB-lite"/>
    </source>
</evidence>
<dbReference type="PROSITE" id="PS00678">
    <property type="entry name" value="WD_REPEATS_1"/>
    <property type="match status" value="2"/>
</dbReference>
<dbReference type="PhylomeDB" id="A0A0G4F4H1"/>
<dbReference type="InterPro" id="IPR019775">
    <property type="entry name" value="WD40_repeat_CS"/>
</dbReference>
<dbReference type="Proteomes" id="UP000041254">
    <property type="component" value="Unassembled WGS sequence"/>
</dbReference>
<dbReference type="PRINTS" id="PR00320">
    <property type="entry name" value="GPROTEINBRPT"/>
</dbReference>
<keyword evidence="2" id="KW-0677">Repeat</keyword>
<feature type="repeat" description="WD" evidence="3">
    <location>
        <begin position="406"/>
        <end position="447"/>
    </location>
</feature>
<feature type="repeat" description="WD" evidence="3">
    <location>
        <begin position="448"/>
        <end position="489"/>
    </location>
</feature>
<dbReference type="PANTHER" id="PTHR14604:SF3">
    <property type="entry name" value="SPERM-ASSOCIATED ANTIGEN 16 PROTEIN"/>
    <property type="match status" value="1"/>
</dbReference>
<feature type="compositionally biased region" description="Polar residues" evidence="4">
    <location>
        <begin position="285"/>
        <end position="295"/>
    </location>
</feature>
<evidence type="ECO:0000256" key="2">
    <source>
        <dbReference type="ARBA" id="ARBA00022737"/>
    </source>
</evidence>